<keyword evidence="4" id="KW-1133">Transmembrane helix</keyword>
<dbReference type="PANTHER" id="PTHR43280:SF2">
    <property type="entry name" value="HTH-TYPE TRANSCRIPTIONAL REGULATOR EXSA"/>
    <property type="match status" value="1"/>
</dbReference>
<dbReference type="Gene3D" id="1.25.40.10">
    <property type="entry name" value="Tetratricopeptide repeat domain"/>
    <property type="match status" value="1"/>
</dbReference>
<keyword evidence="1" id="KW-0805">Transcription regulation</keyword>
<evidence type="ECO:0000256" key="5">
    <source>
        <dbReference type="SAM" id="SignalP"/>
    </source>
</evidence>
<evidence type="ECO:0000313" key="8">
    <source>
        <dbReference type="Proteomes" id="UP000236731"/>
    </source>
</evidence>
<accession>A0A1H5YNM3</accession>
<organism evidence="7 8">
    <name type="scientific">Sphingobacterium lactis</name>
    <dbReference type="NCBI Taxonomy" id="797291"/>
    <lineage>
        <taxon>Bacteria</taxon>
        <taxon>Pseudomonadati</taxon>
        <taxon>Bacteroidota</taxon>
        <taxon>Sphingobacteriia</taxon>
        <taxon>Sphingobacteriales</taxon>
        <taxon>Sphingobacteriaceae</taxon>
        <taxon>Sphingobacterium</taxon>
    </lineage>
</organism>
<gene>
    <name evidence="7" type="ORF">SAMN05421877_10672</name>
</gene>
<dbReference type="Gene3D" id="1.10.10.60">
    <property type="entry name" value="Homeodomain-like"/>
    <property type="match status" value="2"/>
</dbReference>
<keyword evidence="2 7" id="KW-0238">DNA-binding</keyword>
<dbReference type="InterPro" id="IPR009057">
    <property type="entry name" value="Homeodomain-like_sf"/>
</dbReference>
<sequence length="511" mass="58071">MKKLIYSIIFLCLIPIALLGNDPTFDEKLTQIHSNLVATDAKKAIQLADSLVKVAETDQEKIMSRMMVSLVHKSVGNYALAIKYAKEAENIVDLAGLLELESRCAVLIATIYRDIGIYSTANEYMDKALKNIPYIKNEQNREKIYIVIKQEMAITNILTKDFSKAIELIRDLSPRGIDHKNGTTLSLCARNSLIYGFAMEGAGKPKEAIPHLLEAVHHAKGEKSLTLAQAFLSLAKSHYLLNQLDSTKIYLNKVQPFLNGGRNFRLMVEYLRFNATFQSSIGNSQGANLSLYQLGKLNEQHIRTAELIGNEVITQLEKDLRKVRTDNIILAWLIALSVIIYFLFYFLKIRPIQRYAKQLIASNQQLDTQFSHDLQDRELNGSVGGPEFQMSVETETRLVKKLNQLEQEKFFLEKNITLNALTNTLMTNQKYLSFIIKKYKNQGFSDYIANLRIAYIVDVLRNDTQVLDYKLSYIADMAGFSSHSMFTLAFKSNMGMTPSQFIENLKKEGQN</sequence>
<evidence type="ECO:0000256" key="4">
    <source>
        <dbReference type="SAM" id="Phobius"/>
    </source>
</evidence>
<evidence type="ECO:0000259" key="6">
    <source>
        <dbReference type="PROSITE" id="PS01124"/>
    </source>
</evidence>
<dbReference type="GO" id="GO:0003700">
    <property type="term" value="F:DNA-binding transcription factor activity"/>
    <property type="evidence" value="ECO:0007669"/>
    <property type="project" value="InterPro"/>
</dbReference>
<evidence type="ECO:0000256" key="1">
    <source>
        <dbReference type="ARBA" id="ARBA00023015"/>
    </source>
</evidence>
<reference evidence="8" key="1">
    <citation type="submission" date="2016-10" db="EMBL/GenBank/DDBJ databases">
        <authorList>
            <person name="Varghese N."/>
            <person name="Submissions S."/>
        </authorList>
    </citation>
    <scope>NUCLEOTIDE SEQUENCE [LARGE SCALE GENOMIC DNA]</scope>
    <source>
        <strain evidence="8">DSM 22361</strain>
    </source>
</reference>
<dbReference type="EMBL" id="FNUT01000006">
    <property type="protein sequence ID" value="SEG25753.1"/>
    <property type="molecule type" value="Genomic_DNA"/>
</dbReference>
<dbReference type="PROSITE" id="PS01124">
    <property type="entry name" value="HTH_ARAC_FAMILY_2"/>
    <property type="match status" value="1"/>
</dbReference>
<dbReference type="InterPro" id="IPR011990">
    <property type="entry name" value="TPR-like_helical_dom_sf"/>
</dbReference>
<keyword evidence="4" id="KW-0472">Membrane</keyword>
<feature type="signal peptide" evidence="5">
    <location>
        <begin position="1"/>
        <end position="19"/>
    </location>
</feature>
<dbReference type="SUPFAM" id="SSF48452">
    <property type="entry name" value="TPR-like"/>
    <property type="match status" value="1"/>
</dbReference>
<dbReference type="SMART" id="SM00342">
    <property type="entry name" value="HTH_ARAC"/>
    <property type="match status" value="1"/>
</dbReference>
<dbReference type="GO" id="GO:0043565">
    <property type="term" value="F:sequence-specific DNA binding"/>
    <property type="evidence" value="ECO:0007669"/>
    <property type="project" value="InterPro"/>
</dbReference>
<dbReference type="SUPFAM" id="SSF46689">
    <property type="entry name" value="Homeodomain-like"/>
    <property type="match status" value="1"/>
</dbReference>
<dbReference type="Pfam" id="PF12833">
    <property type="entry name" value="HTH_18"/>
    <property type="match status" value="1"/>
</dbReference>
<keyword evidence="3" id="KW-0804">Transcription</keyword>
<dbReference type="PANTHER" id="PTHR43280">
    <property type="entry name" value="ARAC-FAMILY TRANSCRIPTIONAL REGULATOR"/>
    <property type="match status" value="1"/>
</dbReference>
<name>A0A1H5YNM3_9SPHI</name>
<feature type="chain" id="PRO_5009290741" evidence="5">
    <location>
        <begin position="20"/>
        <end position="511"/>
    </location>
</feature>
<evidence type="ECO:0000256" key="2">
    <source>
        <dbReference type="ARBA" id="ARBA00023125"/>
    </source>
</evidence>
<keyword evidence="5" id="KW-0732">Signal</keyword>
<evidence type="ECO:0000256" key="3">
    <source>
        <dbReference type="ARBA" id="ARBA00023163"/>
    </source>
</evidence>
<keyword evidence="4" id="KW-0812">Transmembrane</keyword>
<dbReference type="Proteomes" id="UP000236731">
    <property type="component" value="Unassembled WGS sequence"/>
</dbReference>
<dbReference type="RefSeq" id="WP_103906250.1">
    <property type="nucleotide sequence ID" value="NZ_CP049246.1"/>
</dbReference>
<dbReference type="OrthoDB" id="5295174at2"/>
<protein>
    <submittedName>
        <fullName evidence="7">AraC-type DNA-binding protein</fullName>
    </submittedName>
</protein>
<dbReference type="InterPro" id="IPR018060">
    <property type="entry name" value="HTH_AraC"/>
</dbReference>
<keyword evidence="8" id="KW-1185">Reference proteome</keyword>
<evidence type="ECO:0000313" key="7">
    <source>
        <dbReference type="EMBL" id="SEG25753.1"/>
    </source>
</evidence>
<proteinExistence type="predicted"/>
<feature type="domain" description="HTH araC/xylS-type" evidence="6">
    <location>
        <begin position="396"/>
        <end position="504"/>
    </location>
</feature>
<feature type="transmembrane region" description="Helical" evidence="4">
    <location>
        <begin position="328"/>
        <end position="347"/>
    </location>
</feature>
<dbReference type="AlphaFoldDB" id="A0A1H5YNM3"/>